<dbReference type="GO" id="GO:0016020">
    <property type="term" value="C:membrane"/>
    <property type="evidence" value="ECO:0007669"/>
    <property type="project" value="InterPro"/>
</dbReference>
<evidence type="ECO:0000313" key="8">
    <source>
        <dbReference type="Proteomes" id="UP000030428"/>
    </source>
</evidence>
<dbReference type="SUPFAM" id="SSF111369">
    <property type="entry name" value="HlyD-like secretion proteins"/>
    <property type="match status" value="1"/>
</dbReference>
<dbReference type="AlphaFoldDB" id="A0A0A6S0U5"/>
<dbReference type="InterPro" id="IPR006143">
    <property type="entry name" value="RND_pump_MFP"/>
</dbReference>
<dbReference type="FunFam" id="2.40.30.170:FF:000010">
    <property type="entry name" value="Efflux RND transporter periplasmic adaptor subunit"/>
    <property type="match status" value="1"/>
</dbReference>
<dbReference type="GO" id="GO:0046914">
    <property type="term" value="F:transition metal ion binding"/>
    <property type="evidence" value="ECO:0007669"/>
    <property type="project" value="TreeGrafter"/>
</dbReference>
<accession>A0A0A6S0U5</accession>
<dbReference type="Gene3D" id="2.40.420.20">
    <property type="match status" value="1"/>
</dbReference>
<sequence length="425" mass="47920">MRIFSILFSILFLFIAAFLSYVWISESELSDFKQYFVFDKHDAHEEHEEHEGHEDDENKLTRLNDAQMQAFGVEVSQAKSGQLQRYLTLTGEIALNQDNLVHLVPRVEGIVLKVHKKMGDRVKKGELMAVLESREVADAKAEYLASKEQLALAQDNYDRSHQLQKKRLISEQQLFEIKQTLLEIQIRNKAAARKLHALGFKSGYVKKLPQQAVEHLTKYQMIAPFDGVVVEKHIVVGELLSPDLTEYVISEGKVFNTDSSAFVIADLSSVWVNFDVYPRDLPYIKKNQSVIISSTDGIADKVGKISYISPIIDRETRTALIRSILPNPNEQWRAGLFISGKILIETIRAPLVISKMALQTANQSAIFVVTEDSYKLQPVKLGRSDEEQVEILAGLKNGQAYVSKGGFILKAQMQKASFAHAGHAH</sequence>
<dbReference type="Pfam" id="PF25975">
    <property type="entry name" value="CzcB_C"/>
    <property type="match status" value="1"/>
</dbReference>
<reference evidence="7 8" key="1">
    <citation type="journal article" date="2016" name="Front. Microbiol.">
        <title>Single-Cell (Meta-)Genomics of a Dimorphic Candidatus Thiomargarita nelsonii Reveals Genomic Plasticity.</title>
        <authorList>
            <person name="Flood B.E."/>
            <person name="Fliss P."/>
            <person name="Jones D.S."/>
            <person name="Dick G.J."/>
            <person name="Jain S."/>
            <person name="Kaster A.K."/>
            <person name="Winkel M."/>
            <person name="Mussmann M."/>
            <person name="Bailey J."/>
        </authorList>
    </citation>
    <scope>NUCLEOTIDE SEQUENCE [LARGE SCALE GENOMIC DNA]</scope>
    <source>
        <strain evidence="7">Hydrate Ridge</strain>
    </source>
</reference>
<dbReference type="InterPro" id="IPR051909">
    <property type="entry name" value="MFP_Cation_Efflux"/>
</dbReference>
<gene>
    <name evidence="7" type="ORF">PN36_14280</name>
</gene>
<organism evidence="7 8">
    <name type="scientific">Candidatus Thiomargarita nelsonii</name>
    <dbReference type="NCBI Taxonomy" id="1003181"/>
    <lineage>
        <taxon>Bacteria</taxon>
        <taxon>Pseudomonadati</taxon>
        <taxon>Pseudomonadota</taxon>
        <taxon>Gammaproteobacteria</taxon>
        <taxon>Thiotrichales</taxon>
        <taxon>Thiotrichaceae</taxon>
        <taxon>Thiomargarita</taxon>
    </lineage>
</organism>
<feature type="domain" description="CzcB-like C-terminal circularly permuted SH3-like" evidence="6">
    <location>
        <begin position="352"/>
        <end position="410"/>
    </location>
</feature>
<proteinExistence type="inferred from homology"/>
<evidence type="ECO:0000259" key="6">
    <source>
        <dbReference type="Pfam" id="PF25975"/>
    </source>
</evidence>
<evidence type="ECO:0000259" key="3">
    <source>
        <dbReference type="Pfam" id="PF25893"/>
    </source>
</evidence>
<feature type="domain" description="CzcB-like barrel-sandwich hybrid" evidence="5">
    <location>
        <begin position="100"/>
        <end position="250"/>
    </location>
</feature>
<dbReference type="InterPro" id="IPR058649">
    <property type="entry name" value="CzcB_C"/>
</dbReference>
<dbReference type="Gene3D" id="2.40.30.170">
    <property type="match status" value="1"/>
</dbReference>
<dbReference type="Proteomes" id="UP000030428">
    <property type="component" value="Unassembled WGS sequence"/>
</dbReference>
<dbReference type="EMBL" id="JSZA02000048">
    <property type="protein sequence ID" value="KHD05082.1"/>
    <property type="molecule type" value="Genomic_DNA"/>
</dbReference>
<dbReference type="Pfam" id="PF25893">
    <property type="entry name" value="HH_CzcB"/>
    <property type="match status" value="1"/>
</dbReference>
<dbReference type="GO" id="GO:0060003">
    <property type="term" value="P:copper ion export"/>
    <property type="evidence" value="ECO:0007669"/>
    <property type="project" value="TreeGrafter"/>
</dbReference>
<evidence type="ECO:0000313" key="7">
    <source>
        <dbReference type="EMBL" id="KHD05082.1"/>
    </source>
</evidence>
<dbReference type="PANTHER" id="PTHR30097">
    <property type="entry name" value="CATION EFFLUX SYSTEM PROTEIN CUSB"/>
    <property type="match status" value="1"/>
</dbReference>
<dbReference type="InterPro" id="IPR058647">
    <property type="entry name" value="BSH_CzcB-like"/>
</dbReference>
<dbReference type="InterPro" id="IPR058648">
    <property type="entry name" value="HH_CzcB-like"/>
</dbReference>
<dbReference type="Pfam" id="PF25954">
    <property type="entry name" value="Beta-barrel_RND_2"/>
    <property type="match status" value="1"/>
</dbReference>
<dbReference type="Gene3D" id="2.40.50.100">
    <property type="match status" value="1"/>
</dbReference>
<evidence type="ECO:0000256" key="1">
    <source>
        <dbReference type="ARBA" id="ARBA00009477"/>
    </source>
</evidence>
<comment type="similarity">
    <text evidence="1">Belongs to the membrane fusion protein (MFP) (TC 8.A.1) family.</text>
</comment>
<evidence type="ECO:0000256" key="2">
    <source>
        <dbReference type="ARBA" id="ARBA00022448"/>
    </source>
</evidence>
<dbReference type="GO" id="GO:0030288">
    <property type="term" value="C:outer membrane-bounded periplasmic space"/>
    <property type="evidence" value="ECO:0007669"/>
    <property type="project" value="TreeGrafter"/>
</dbReference>
<comment type="caution">
    <text evidence="7">The sequence shown here is derived from an EMBL/GenBank/DDBJ whole genome shotgun (WGS) entry which is preliminary data.</text>
</comment>
<dbReference type="InterPro" id="IPR058792">
    <property type="entry name" value="Beta-barrel_RND_2"/>
</dbReference>
<evidence type="ECO:0000259" key="4">
    <source>
        <dbReference type="Pfam" id="PF25954"/>
    </source>
</evidence>
<dbReference type="Pfam" id="PF25973">
    <property type="entry name" value="BSH_CzcB"/>
    <property type="match status" value="1"/>
</dbReference>
<dbReference type="NCBIfam" id="TIGR01730">
    <property type="entry name" value="RND_mfp"/>
    <property type="match status" value="1"/>
</dbReference>
<name>A0A0A6S0U5_9GAMM</name>
<keyword evidence="8" id="KW-1185">Reference proteome</keyword>
<evidence type="ECO:0000259" key="5">
    <source>
        <dbReference type="Pfam" id="PF25973"/>
    </source>
</evidence>
<protein>
    <submittedName>
        <fullName evidence="7">Uncharacterized protein</fullName>
    </submittedName>
</protein>
<dbReference type="PANTHER" id="PTHR30097:SF4">
    <property type="entry name" value="SLR6042 PROTEIN"/>
    <property type="match status" value="1"/>
</dbReference>
<keyword evidence="2" id="KW-0813">Transport</keyword>
<feature type="domain" description="CzcB-like alpha-helical hairpin" evidence="3">
    <location>
        <begin position="138"/>
        <end position="197"/>
    </location>
</feature>
<feature type="domain" description="CusB-like beta-barrel" evidence="4">
    <location>
        <begin position="269"/>
        <end position="339"/>
    </location>
</feature>
<dbReference type="GO" id="GO:0022857">
    <property type="term" value="F:transmembrane transporter activity"/>
    <property type="evidence" value="ECO:0007669"/>
    <property type="project" value="InterPro"/>
</dbReference>
<dbReference type="GO" id="GO:0015679">
    <property type="term" value="P:plasma membrane copper ion transport"/>
    <property type="evidence" value="ECO:0007669"/>
    <property type="project" value="TreeGrafter"/>
</dbReference>